<evidence type="ECO:0000313" key="1">
    <source>
        <dbReference type="EMBL" id="KAL3830022.1"/>
    </source>
</evidence>
<gene>
    <name evidence="1" type="ORF">ACJIZ3_018824</name>
</gene>
<dbReference type="AlphaFoldDB" id="A0ABD3SZI4"/>
<organism evidence="1 2">
    <name type="scientific">Penstemon smallii</name>
    <dbReference type="NCBI Taxonomy" id="265156"/>
    <lineage>
        <taxon>Eukaryota</taxon>
        <taxon>Viridiplantae</taxon>
        <taxon>Streptophyta</taxon>
        <taxon>Embryophyta</taxon>
        <taxon>Tracheophyta</taxon>
        <taxon>Spermatophyta</taxon>
        <taxon>Magnoliopsida</taxon>
        <taxon>eudicotyledons</taxon>
        <taxon>Gunneridae</taxon>
        <taxon>Pentapetalae</taxon>
        <taxon>asterids</taxon>
        <taxon>lamiids</taxon>
        <taxon>Lamiales</taxon>
        <taxon>Plantaginaceae</taxon>
        <taxon>Cheloneae</taxon>
        <taxon>Penstemon</taxon>
    </lineage>
</organism>
<comment type="caution">
    <text evidence="1">The sequence shown here is derived from an EMBL/GenBank/DDBJ whole genome shotgun (WGS) entry which is preliminary data.</text>
</comment>
<protein>
    <submittedName>
        <fullName evidence="1">Uncharacterized protein</fullName>
    </submittedName>
</protein>
<sequence>MTVATTPPAAMLYKKLLREGETPLAASATSGTIIEAVNFVAFATLDCLTGSGLKKEELELSSVFWLARIKGIDMDTAEVEAILNPDKYGGGGGELDGVKILLTIMFKLIYLQNIIVNVT</sequence>
<reference evidence="1 2" key="1">
    <citation type="submission" date="2024-12" db="EMBL/GenBank/DDBJ databases">
        <title>The unique morphological basis and parallel evolutionary history of personate flowers in Penstemon.</title>
        <authorList>
            <person name="Depatie T.H."/>
            <person name="Wessinger C.A."/>
        </authorList>
    </citation>
    <scope>NUCLEOTIDE SEQUENCE [LARGE SCALE GENOMIC DNA]</scope>
    <source>
        <strain evidence="1">WTNN_2</strain>
        <tissue evidence="1">Leaf</tissue>
    </source>
</reference>
<dbReference type="Proteomes" id="UP001634393">
    <property type="component" value="Unassembled WGS sequence"/>
</dbReference>
<keyword evidence="2" id="KW-1185">Reference proteome</keyword>
<dbReference type="EMBL" id="JBJXBP010000005">
    <property type="protein sequence ID" value="KAL3830022.1"/>
    <property type="molecule type" value="Genomic_DNA"/>
</dbReference>
<proteinExistence type="predicted"/>
<evidence type="ECO:0000313" key="2">
    <source>
        <dbReference type="Proteomes" id="UP001634393"/>
    </source>
</evidence>
<name>A0ABD3SZI4_9LAMI</name>
<accession>A0ABD3SZI4</accession>